<dbReference type="EMBL" id="JBHTIR010003780">
    <property type="protein sequence ID" value="MFD0855773.1"/>
    <property type="molecule type" value="Genomic_DNA"/>
</dbReference>
<comment type="caution">
    <text evidence="2">The sequence shown here is derived from an EMBL/GenBank/DDBJ whole genome shotgun (WGS) entry which is preliminary data.</text>
</comment>
<feature type="compositionally biased region" description="Basic and acidic residues" evidence="1">
    <location>
        <begin position="1"/>
        <end position="10"/>
    </location>
</feature>
<keyword evidence="3" id="KW-1185">Reference proteome</keyword>
<gene>
    <name evidence="2" type="ORF">ACFQ07_26260</name>
</gene>
<accession>A0ABW3CMZ9</accession>
<feature type="compositionally biased region" description="Gly residues" evidence="1">
    <location>
        <begin position="11"/>
        <end position="20"/>
    </location>
</feature>
<feature type="region of interest" description="Disordered" evidence="1">
    <location>
        <begin position="1"/>
        <end position="26"/>
    </location>
</feature>
<feature type="non-terminal residue" evidence="2">
    <location>
        <position position="1"/>
    </location>
</feature>
<evidence type="ECO:0000313" key="2">
    <source>
        <dbReference type="EMBL" id="MFD0855773.1"/>
    </source>
</evidence>
<evidence type="ECO:0000256" key="1">
    <source>
        <dbReference type="SAM" id="MobiDB-lite"/>
    </source>
</evidence>
<reference evidence="3" key="1">
    <citation type="journal article" date="2019" name="Int. J. Syst. Evol. Microbiol.">
        <title>The Global Catalogue of Microorganisms (GCM) 10K type strain sequencing project: providing services to taxonomists for standard genome sequencing and annotation.</title>
        <authorList>
            <consortium name="The Broad Institute Genomics Platform"/>
            <consortium name="The Broad Institute Genome Sequencing Center for Infectious Disease"/>
            <person name="Wu L."/>
            <person name="Ma J."/>
        </authorList>
    </citation>
    <scope>NUCLEOTIDE SEQUENCE [LARGE SCALE GENOMIC DNA]</scope>
    <source>
        <strain evidence="3">JCM 31696</strain>
    </source>
</reference>
<name>A0ABW3CMZ9_9ACTN</name>
<dbReference type="Proteomes" id="UP001597083">
    <property type="component" value="Unassembled WGS sequence"/>
</dbReference>
<protein>
    <submittedName>
        <fullName evidence="2">Uncharacterized protein</fullName>
    </submittedName>
</protein>
<proteinExistence type="predicted"/>
<sequence>QRDEDREDRAGSGGRPGGGTYPTRRSEIEHHWHVFNTLVTEAAPPEQTPNIIEAVLAAR</sequence>
<organism evidence="2 3">
    <name type="scientific">Actinomadura adrarensis</name>
    <dbReference type="NCBI Taxonomy" id="1819600"/>
    <lineage>
        <taxon>Bacteria</taxon>
        <taxon>Bacillati</taxon>
        <taxon>Actinomycetota</taxon>
        <taxon>Actinomycetes</taxon>
        <taxon>Streptosporangiales</taxon>
        <taxon>Thermomonosporaceae</taxon>
        <taxon>Actinomadura</taxon>
    </lineage>
</organism>
<evidence type="ECO:0000313" key="3">
    <source>
        <dbReference type="Proteomes" id="UP001597083"/>
    </source>
</evidence>